<protein>
    <submittedName>
        <fullName evidence="1">Uncharacterized protein</fullName>
    </submittedName>
</protein>
<dbReference type="AlphaFoldDB" id="A0A843XVE2"/>
<reference evidence="1" key="1">
    <citation type="submission" date="2017-07" db="EMBL/GenBank/DDBJ databases">
        <title>Taro Niue Genome Assembly and Annotation.</title>
        <authorList>
            <person name="Atibalentja N."/>
            <person name="Keating K."/>
            <person name="Fields C.J."/>
        </authorList>
    </citation>
    <scope>NUCLEOTIDE SEQUENCE</scope>
    <source>
        <strain evidence="1">Niue_2</strain>
        <tissue evidence="1">Leaf</tissue>
    </source>
</reference>
<organism evidence="1 2">
    <name type="scientific">Colocasia esculenta</name>
    <name type="common">Wild taro</name>
    <name type="synonym">Arum esculentum</name>
    <dbReference type="NCBI Taxonomy" id="4460"/>
    <lineage>
        <taxon>Eukaryota</taxon>
        <taxon>Viridiplantae</taxon>
        <taxon>Streptophyta</taxon>
        <taxon>Embryophyta</taxon>
        <taxon>Tracheophyta</taxon>
        <taxon>Spermatophyta</taxon>
        <taxon>Magnoliopsida</taxon>
        <taxon>Liliopsida</taxon>
        <taxon>Araceae</taxon>
        <taxon>Aroideae</taxon>
        <taxon>Colocasieae</taxon>
        <taxon>Colocasia</taxon>
    </lineage>
</organism>
<name>A0A843XVE2_COLES</name>
<accession>A0A843XVE2</accession>
<evidence type="ECO:0000313" key="1">
    <source>
        <dbReference type="EMBL" id="MQM22747.1"/>
    </source>
</evidence>
<keyword evidence="2" id="KW-1185">Reference proteome</keyword>
<sequence>MGHAGLICELVALSRLSKWPCRFLSSELSCQLFALDARQSGHAVALRPLFGEVDRFHIIVTNCDNQTATLEIL</sequence>
<dbReference type="Proteomes" id="UP000652761">
    <property type="component" value="Unassembled WGS sequence"/>
</dbReference>
<dbReference type="EMBL" id="NMUH01013822">
    <property type="protein sequence ID" value="MQM22747.1"/>
    <property type="molecule type" value="Genomic_DNA"/>
</dbReference>
<comment type="caution">
    <text evidence="1">The sequence shown here is derived from an EMBL/GenBank/DDBJ whole genome shotgun (WGS) entry which is preliminary data.</text>
</comment>
<evidence type="ECO:0000313" key="2">
    <source>
        <dbReference type="Proteomes" id="UP000652761"/>
    </source>
</evidence>
<gene>
    <name evidence="1" type="ORF">Taro_055803</name>
</gene>
<proteinExistence type="predicted"/>